<dbReference type="GO" id="GO:0005829">
    <property type="term" value="C:cytosol"/>
    <property type="evidence" value="ECO:0007669"/>
    <property type="project" value="UniProtKB-ARBA"/>
</dbReference>
<protein>
    <recommendedName>
        <fullName evidence="4">serine O-acetyltransferase</fullName>
        <ecNumber evidence="4">2.3.1.30</ecNumber>
    </recommendedName>
</protein>
<dbReference type="CDD" id="cd03354">
    <property type="entry name" value="LbH_SAT"/>
    <property type="match status" value="1"/>
</dbReference>
<comment type="pathway">
    <text evidence="1">Amino-acid biosynthesis; L-cysteine biosynthesis; L-cysteine from L-serine: step 1/2.</text>
</comment>
<evidence type="ECO:0000259" key="10">
    <source>
        <dbReference type="PROSITE" id="PS50913"/>
    </source>
</evidence>
<evidence type="ECO:0000256" key="5">
    <source>
        <dbReference type="ARBA" id="ARBA00022605"/>
    </source>
</evidence>
<feature type="coiled-coil region" evidence="8">
    <location>
        <begin position="687"/>
        <end position="714"/>
    </location>
</feature>
<feature type="coiled-coil region" evidence="8">
    <location>
        <begin position="751"/>
        <end position="1023"/>
    </location>
</feature>
<dbReference type="InterPro" id="IPR000237">
    <property type="entry name" value="GRIP_dom"/>
</dbReference>
<feature type="compositionally biased region" description="Low complexity" evidence="9">
    <location>
        <begin position="17"/>
        <end position="27"/>
    </location>
</feature>
<comment type="similarity">
    <text evidence="2">Belongs to the transferase hexapeptide repeat family.</text>
</comment>
<feature type="region of interest" description="Disordered" evidence="9">
    <location>
        <begin position="1025"/>
        <end position="1051"/>
    </location>
</feature>
<dbReference type="NCBIfam" id="NF041874">
    <property type="entry name" value="EPS_EpsC"/>
    <property type="match status" value="1"/>
</dbReference>
<dbReference type="GO" id="GO:0000103">
    <property type="term" value="P:sulfate assimilation"/>
    <property type="evidence" value="ECO:0007669"/>
    <property type="project" value="UniProtKB-ARBA"/>
</dbReference>
<dbReference type="Gene3D" id="2.160.10.10">
    <property type="entry name" value="Hexapeptide repeat proteins"/>
    <property type="match status" value="1"/>
</dbReference>
<reference evidence="12" key="1">
    <citation type="submission" date="2013-01" db="EMBL/GenBank/DDBJ databases">
        <title>Draft Genome Sequence of a Mulberry Tree, Morus notabilis C.K. Schneid.</title>
        <authorList>
            <person name="He N."/>
            <person name="Zhao S."/>
        </authorList>
    </citation>
    <scope>NUCLEOTIDE SEQUENCE</scope>
</reference>
<name>W9SCH1_9ROSA</name>
<dbReference type="Pfam" id="PF00132">
    <property type="entry name" value="Hexapep"/>
    <property type="match status" value="1"/>
</dbReference>
<dbReference type="SMART" id="SM00971">
    <property type="entry name" value="SATase_N"/>
    <property type="match status" value="1"/>
</dbReference>
<dbReference type="PANTHER" id="PTHR42811">
    <property type="entry name" value="SERINE ACETYLTRANSFERASE"/>
    <property type="match status" value="1"/>
</dbReference>
<evidence type="ECO:0000256" key="9">
    <source>
        <dbReference type="SAM" id="MobiDB-lite"/>
    </source>
</evidence>
<dbReference type="Proteomes" id="UP000030645">
    <property type="component" value="Unassembled WGS sequence"/>
</dbReference>
<dbReference type="GO" id="GO:0009001">
    <property type="term" value="F:serine O-acetyltransferase activity"/>
    <property type="evidence" value="ECO:0007669"/>
    <property type="project" value="UniProtKB-EC"/>
</dbReference>
<dbReference type="STRING" id="981085.W9SCH1"/>
<proteinExistence type="inferred from homology"/>
<keyword evidence="5" id="KW-0028">Amino-acid biosynthesis</keyword>
<dbReference type="InterPro" id="IPR005881">
    <property type="entry name" value="Ser_O-AcTrfase"/>
</dbReference>
<evidence type="ECO:0000256" key="4">
    <source>
        <dbReference type="ARBA" id="ARBA00013266"/>
    </source>
</evidence>
<evidence type="ECO:0000256" key="1">
    <source>
        <dbReference type="ARBA" id="ARBA00004876"/>
    </source>
</evidence>
<dbReference type="EC" id="2.3.1.30" evidence="4"/>
<comment type="subunit">
    <text evidence="3">Homomultimer.</text>
</comment>
<keyword evidence="6" id="KW-0808">Transferase</keyword>
<dbReference type="InterPro" id="IPR011004">
    <property type="entry name" value="Trimer_LpxA-like_sf"/>
</dbReference>
<keyword evidence="7" id="KW-0012">Acyltransferase</keyword>
<dbReference type="InterPro" id="IPR018357">
    <property type="entry name" value="Hexapep_transf_CS"/>
</dbReference>
<evidence type="ECO:0000313" key="11">
    <source>
        <dbReference type="EMBL" id="EXC35258.1"/>
    </source>
</evidence>
<dbReference type="InterPro" id="IPR010493">
    <property type="entry name" value="Ser_AcTrfase_N"/>
</dbReference>
<dbReference type="Gene3D" id="1.10.287.1490">
    <property type="match status" value="1"/>
</dbReference>
<feature type="coiled-coil region" evidence="8">
    <location>
        <begin position="485"/>
        <end position="643"/>
    </location>
</feature>
<dbReference type="UniPathway" id="UPA00136">
    <property type="reaction ID" value="UER00199"/>
</dbReference>
<dbReference type="AlphaFoldDB" id="W9SCH1"/>
<dbReference type="GO" id="GO:0006535">
    <property type="term" value="P:cysteine biosynthetic process from serine"/>
    <property type="evidence" value="ECO:0007669"/>
    <property type="project" value="InterPro"/>
</dbReference>
<dbReference type="InterPro" id="IPR045304">
    <property type="entry name" value="LbH_SAT"/>
</dbReference>
<gene>
    <name evidence="11" type="ORF">L484_026579</name>
</gene>
<feature type="domain" description="GRIP" evidence="10">
    <location>
        <begin position="1113"/>
        <end position="1160"/>
    </location>
</feature>
<dbReference type="InterPro" id="IPR042122">
    <property type="entry name" value="Ser_AcTrfase_N_sf"/>
</dbReference>
<feature type="coiled-coil region" evidence="8">
    <location>
        <begin position="1064"/>
        <end position="1115"/>
    </location>
</feature>
<evidence type="ECO:0000256" key="7">
    <source>
        <dbReference type="ARBA" id="ARBA00023315"/>
    </source>
</evidence>
<dbReference type="EMBL" id="KE346358">
    <property type="protein sequence ID" value="EXC35258.1"/>
    <property type="molecule type" value="Genomic_DNA"/>
</dbReference>
<dbReference type="Gene3D" id="1.10.3130.10">
    <property type="entry name" value="serine acetyltransferase, domain 1"/>
    <property type="match status" value="1"/>
</dbReference>
<dbReference type="InterPro" id="IPR053376">
    <property type="entry name" value="Serine_acetyltransferase"/>
</dbReference>
<keyword evidence="12" id="KW-1185">Reference proteome</keyword>
<dbReference type="PROSITE" id="PS50913">
    <property type="entry name" value="GRIP"/>
    <property type="match status" value="1"/>
</dbReference>
<dbReference type="SUPFAM" id="SSF51161">
    <property type="entry name" value="Trimeric LpxA-like enzymes"/>
    <property type="match status" value="1"/>
</dbReference>
<evidence type="ECO:0000313" key="12">
    <source>
        <dbReference type="Proteomes" id="UP000030645"/>
    </source>
</evidence>
<evidence type="ECO:0000256" key="8">
    <source>
        <dbReference type="SAM" id="Coils"/>
    </source>
</evidence>
<dbReference type="Pfam" id="PF06426">
    <property type="entry name" value="SATase_N"/>
    <property type="match status" value="1"/>
</dbReference>
<dbReference type="Pfam" id="PF01465">
    <property type="entry name" value="GRIP"/>
    <property type="match status" value="1"/>
</dbReference>
<evidence type="ECO:0000256" key="6">
    <source>
        <dbReference type="ARBA" id="ARBA00022679"/>
    </source>
</evidence>
<keyword evidence="8" id="KW-0175">Coiled coil</keyword>
<dbReference type="FunFam" id="2.160.10.10:FF:000002">
    <property type="entry name" value="Serine acetyltransferase"/>
    <property type="match status" value="1"/>
</dbReference>
<dbReference type="InterPro" id="IPR001451">
    <property type="entry name" value="Hexapep"/>
</dbReference>
<feature type="compositionally biased region" description="Polar residues" evidence="9">
    <location>
        <begin position="1033"/>
        <end position="1051"/>
    </location>
</feature>
<evidence type="ECO:0000256" key="2">
    <source>
        <dbReference type="ARBA" id="ARBA00007274"/>
    </source>
</evidence>
<evidence type="ECO:0000256" key="3">
    <source>
        <dbReference type="ARBA" id="ARBA00011553"/>
    </source>
</evidence>
<accession>W9SCH1</accession>
<dbReference type="eggNOG" id="KOG4750">
    <property type="taxonomic scope" value="Eukaryota"/>
</dbReference>
<dbReference type="NCBIfam" id="TIGR01172">
    <property type="entry name" value="cysE"/>
    <property type="match status" value="1"/>
</dbReference>
<feature type="region of interest" description="Disordered" evidence="9">
    <location>
        <begin position="1"/>
        <end position="42"/>
    </location>
</feature>
<feature type="region of interest" description="Disordered" evidence="9">
    <location>
        <begin position="407"/>
        <end position="434"/>
    </location>
</feature>
<feature type="compositionally biased region" description="Basic and acidic residues" evidence="9">
    <location>
        <begin position="28"/>
        <end position="41"/>
    </location>
</feature>
<sequence>MACVSDESWVPLPPKMLSQHSSSSSLRQDQDRDRENDDVKRQIPSYRLEKVFPVYALGVPNSSSEPVLPVALNDSAAESDSDPIWDAVRHEAKLEAENEPILSSFLYASILAHDCLEQALGFVLANRLQNPTLLATQLMDIFYDVMIHDSDIQRSIRLDVQALKDRDPACLSYCSALLYLKGYHSLQVYRVAHTLWNQGRKVLALALQSRMSEVFGVDIHPAARIGEGILLDHGTGVVIGETAVVGNRVSLMHAVTLGGTGKEIGDRHPKVGDGVLIGASVTVLGNIKIGHGAMIAAGSLVLKDVPPHSMVAGIPAKMIGFVDERDPSLTMKHDATKGFFKNAADSYRNVRSAGMAFGSLKTSRMPLLLAFLEADVGGWNGIAADYLQFHISIPSVIETQMEDTITPDKDKQLSGSNNGRIAAENGVSDGGLSQTDGDDQLLQTVIELRFQNEYLKSQFEGFKNFQAVDRVSDENVKGNVDEEGVRELRETVESLKKQLLEEKHMRVATEEALKHLQVAHSEADAKAQELSVKLIEAQQKLDQEIKEREEKYSELDSKFNRLHKRAKQRIQDVQKEKDDLEARLREVNESAERALSQQSVLQQDLERTRQQANEALKAMDAERQQLRSANNKLRDNIEELRHSLQPKESTIAALQQSLLEKDQMLEDLGGSLQAAEEKRQASIAEISAKHQKNLESLEAQLADALSDRTKATETISSLQMIFNARETFFQMLVAEKESKIAEMDAASTGEAARLRAAVETVRGEIAHLKDEHEKERESWKATSQALRTRLEMAENNCVRAEIEAAKMRSQLESEVSSQTQALNAKDAELAAARKEINRLETEFSSYKVRAHALLQKKDAELAAAKDSEQVKALEEALKEAEKEVSLTCAERDRALQDLQDVLANHDKELVERETALNAFKQQIKGLEAKLDSANARHQSDREAWERNLRNLEEMWQSRYDALKVQNEASSGEELEKELGDLKQQYKKLKEEHNSFRDLADRMIGEKDNEISRLLDDNKNLQRSLESRPKADQNDNYNTGSQKPDTSGLSTSAAEQQILLLARQQAQREEELAQSQRHILALQEEIEELERENRLHSQQEAMLKEELRNMDRTQKREGVDMTYLKNVILKLLETGEVEALLPVIGMLLQFSPEEIITYVKLITVFICQRRYRSVNKRIELLQRLFPARPVTPWDLLTLFSQDSRSHSCRKDAEDSLVAQDSRTVFYCNPAAAELDPCCFRTACCCSNLDAGAAAI</sequence>
<organism evidence="11 12">
    <name type="scientific">Morus notabilis</name>
    <dbReference type="NCBI Taxonomy" id="981085"/>
    <lineage>
        <taxon>Eukaryota</taxon>
        <taxon>Viridiplantae</taxon>
        <taxon>Streptophyta</taxon>
        <taxon>Embryophyta</taxon>
        <taxon>Tracheophyta</taxon>
        <taxon>Spermatophyta</taxon>
        <taxon>Magnoliopsida</taxon>
        <taxon>eudicotyledons</taxon>
        <taxon>Gunneridae</taxon>
        <taxon>Pentapetalae</taxon>
        <taxon>rosids</taxon>
        <taxon>fabids</taxon>
        <taxon>Rosales</taxon>
        <taxon>Moraceae</taxon>
        <taxon>Moreae</taxon>
        <taxon>Morus</taxon>
    </lineage>
</organism>
<dbReference type="FunFam" id="1.10.3130.10:FF:000005">
    <property type="entry name" value="Serine acetyltransferase 4"/>
    <property type="match status" value="1"/>
</dbReference>
<dbReference type="SMART" id="SM00755">
    <property type="entry name" value="Grip"/>
    <property type="match status" value="1"/>
</dbReference>
<dbReference type="PROSITE" id="PS00101">
    <property type="entry name" value="HEXAPEP_TRANSFERASES"/>
    <property type="match status" value="1"/>
</dbReference>